<evidence type="ECO:0000313" key="3">
    <source>
        <dbReference type="Proteomes" id="UP000436088"/>
    </source>
</evidence>
<accession>A0A6A2Y3W4</accession>
<name>A0A6A2Y3W4_HIBSY</name>
<sequence length="136" mass="15630">MMNQDIRRLQNVSDDVKEEYLAFFPRRPRYVFSLTWRAKEIIDTHELQAVTLEYRKDVVDSLTSPELAEATETVSVLHGTNGSSNATRKDQINLSSSELRKKSTRQGQAFQIHSIKGTEHKVAIRDFPTTTCCRSR</sequence>
<dbReference type="GO" id="GO:0016297">
    <property type="term" value="F:fatty acyl-[ACP] hydrolase activity"/>
    <property type="evidence" value="ECO:0007669"/>
    <property type="project" value="InterPro"/>
</dbReference>
<organism evidence="2 3">
    <name type="scientific">Hibiscus syriacus</name>
    <name type="common">Rose of Sharon</name>
    <dbReference type="NCBI Taxonomy" id="106335"/>
    <lineage>
        <taxon>Eukaryota</taxon>
        <taxon>Viridiplantae</taxon>
        <taxon>Streptophyta</taxon>
        <taxon>Embryophyta</taxon>
        <taxon>Tracheophyta</taxon>
        <taxon>Spermatophyta</taxon>
        <taxon>Magnoliopsida</taxon>
        <taxon>eudicotyledons</taxon>
        <taxon>Gunneridae</taxon>
        <taxon>Pentapetalae</taxon>
        <taxon>rosids</taxon>
        <taxon>malvids</taxon>
        <taxon>Malvales</taxon>
        <taxon>Malvaceae</taxon>
        <taxon>Malvoideae</taxon>
        <taxon>Hibiscus</taxon>
    </lineage>
</organism>
<dbReference type="EMBL" id="VEPZ02001641">
    <property type="protein sequence ID" value="KAE8664837.1"/>
    <property type="molecule type" value="Genomic_DNA"/>
</dbReference>
<dbReference type="InterPro" id="IPR045023">
    <property type="entry name" value="FATA/B"/>
</dbReference>
<protein>
    <submittedName>
        <fullName evidence="2">Uncharacterized protein</fullName>
    </submittedName>
</protein>
<reference evidence="2" key="1">
    <citation type="submission" date="2019-09" db="EMBL/GenBank/DDBJ databases">
        <title>Draft genome information of white flower Hibiscus syriacus.</title>
        <authorList>
            <person name="Kim Y.-M."/>
        </authorList>
    </citation>
    <scope>NUCLEOTIDE SEQUENCE [LARGE SCALE GENOMIC DNA]</scope>
    <source>
        <strain evidence="2">YM2019G1</strain>
    </source>
</reference>
<dbReference type="PANTHER" id="PTHR31727:SF6">
    <property type="entry name" value="OLEOYL-ACYL CARRIER PROTEIN THIOESTERASE 1, CHLOROPLASTIC"/>
    <property type="match status" value="1"/>
</dbReference>
<keyword evidence="3" id="KW-1185">Reference proteome</keyword>
<dbReference type="AlphaFoldDB" id="A0A6A2Y3W4"/>
<gene>
    <name evidence="2" type="ORF">F3Y22_tig00112738pilonHSYRG00619</name>
</gene>
<comment type="caution">
    <text evidence="2">The sequence shown here is derived from an EMBL/GenBank/DDBJ whole genome shotgun (WGS) entry which is preliminary data.</text>
</comment>
<proteinExistence type="predicted"/>
<evidence type="ECO:0000256" key="1">
    <source>
        <dbReference type="SAM" id="MobiDB-lite"/>
    </source>
</evidence>
<dbReference type="PANTHER" id="PTHR31727">
    <property type="entry name" value="OLEOYL-ACYL CARRIER PROTEIN THIOESTERASE 1, CHLOROPLASTIC"/>
    <property type="match status" value="1"/>
</dbReference>
<feature type="region of interest" description="Disordered" evidence="1">
    <location>
        <begin position="73"/>
        <end position="92"/>
    </location>
</feature>
<evidence type="ECO:0000313" key="2">
    <source>
        <dbReference type="EMBL" id="KAE8664837.1"/>
    </source>
</evidence>
<dbReference type="GO" id="GO:0000036">
    <property type="term" value="F:acyl carrier activity"/>
    <property type="evidence" value="ECO:0007669"/>
    <property type="project" value="TreeGrafter"/>
</dbReference>
<dbReference type="Proteomes" id="UP000436088">
    <property type="component" value="Unassembled WGS sequence"/>
</dbReference>